<accession>A0A0F9P775</accession>
<evidence type="ECO:0000259" key="1">
    <source>
        <dbReference type="Pfam" id="PF02514"/>
    </source>
</evidence>
<gene>
    <name evidence="2" type="ORF">LCGC14_0879570</name>
</gene>
<dbReference type="PANTHER" id="PTHR44119">
    <property type="entry name" value="MAGNESIUM-CHELATASE SUBUNIT CHLH, CHLOROPLASTIC"/>
    <property type="match status" value="1"/>
</dbReference>
<organism evidence="2">
    <name type="scientific">marine sediment metagenome</name>
    <dbReference type="NCBI Taxonomy" id="412755"/>
    <lineage>
        <taxon>unclassified sequences</taxon>
        <taxon>metagenomes</taxon>
        <taxon>ecological metagenomes</taxon>
    </lineage>
</organism>
<dbReference type="PANTHER" id="PTHR44119:SF4">
    <property type="entry name" value="AEROBIC COBALTOCHELATASE SUBUNIT COBN"/>
    <property type="match status" value="1"/>
</dbReference>
<feature type="domain" description="CobN/magnesium chelatase" evidence="1">
    <location>
        <begin position="127"/>
        <end position="514"/>
    </location>
</feature>
<dbReference type="EMBL" id="LAZR01002758">
    <property type="protein sequence ID" value="KKN25944.1"/>
    <property type="molecule type" value="Genomic_DNA"/>
</dbReference>
<dbReference type="Pfam" id="PF02514">
    <property type="entry name" value="CobN-Mg_chel"/>
    <property type="match status" value="1"/>
</dbReference>
<sequence length="514" mass="57576">MKRYIYLLVLFLLSFSSHGAAIAETGFRLSIVTNDFVLPSKLTKLKNWAAAHQITLTGVYVEKIKEQPDWLNRDLVIVDTPRGGDRARVMAAIKSELDETRVPWVAVGGGPPLSGNLPAVVMRQLLAYYSAGGETNFNNMFAYIIAWQQQKPLDNIAKPLAMPEAGIYHFDADGIFESWQDYLLWGQSRWATDAPVLAIAMSSSFISNSQTQFYDELMKKIEQAGGIPLVFWFDRLKPSGIQDVIAAAKPVMLVNTTHMIAGDIRQAEFRQLDIPVVIGLTSRDYDIASWRQAEKGIPAHTTAAMVTIPESWGLSDPLVLAALEEGEPKAIPEQLDLLVGRFMAMAKLKQQPVAQTRLALMFWNSPSGEKNLSASNLNVPRSIEEITHVLAEKGHKTTALSEQQVIDDAQAMLSAYYRPEQLMTLWQQGKARLLPLTVYQQWLKTLPEDIQQKLLTTWGEPESNWAIREIDNQPQFVIPAIENGHLLWMPQPPRADKLGESTHDLKQVPGHLYL</sequence>
<evidence type="ECO:0000313" key="2">
    <source>
        <dbReference type="EMBL" id="KKN25944.1"/>
    </source>
</evidence>
<name>A0A0F9P775_9ZZZZ</name>
<dbReference type="InterPro" id="IPR003672">
    <property type="entry name" value="CobN/Mg_chltase"/>
</dbReference>
<proteinExistence type="predicted"/>
<dbReference type="AlphaFoldDB" id="A0A0F9P775"/>
<comment type="caution">
    <text evidence="2">The sequence shown here is derived from an EMBL/GenBank/DDBJ whole genome shotgun (WGS) entry which is preliminary data.</text>
</comment>
<protein>
    <recommendedName>
        <fullName evidence="1">CobN/magnesium chelatase domain-containing protein</fullName>
    </recommendedName>
</protein>
<feature type="non-terminal residue" evidence="2">
    <location>
        <position position="514"/>
    </location>
</feature>
<reference evidence="2" key="1">
    <citation type="journal article" date="2015" name="Nature">
        <title>Complex archaea that bridge the gap between prokaryotes and eukaryotes.</title>
        <authorList>
            <person name="Spang A."/>
            <person name="Saw J.H."/>
            <person name="Jorgensen S.L."/>
            <person name="Zaremba-Niedzwiedzka K."/>
            <person name="Martijn J."/>
            <person name="Lind A.E."/>
            <person name="van Eijk R."/>
            <person name="Schleper C."/>
            <person name="Guy L."/>
            <person name="Ettema T.J."/>
        </authorList>
    </citation>
    <scope>NUCLEOTIDE SEQUENCE</scope>
</reference>